<feature type="coiled-coil region" evidence="2">
    <location>
        <begin position="97"/>
        <end position="131"/>
    </location>
</feature>
<gene>
    <name evidence="5" type="ORF">AWRI4619_LOCUS9387</name>
</gene>
<feature type="region of interest" description="Disordered" evidence="3">
    <location>
        <begin position="1"/>
        <end position="37"/>
    </location>
</feature>
<feature type="compositionally biased region" description="Basic and acidic residues" evidence="3">
    <location>
        <begin position="192"/>
        <end position="201"/>
    </location>
</feature>
<dbReference type="GO" id="GO:0008270">
    <property type="term" value="F:zinc ion binding"/>
    <property type="evidence" value="ECO:0007669"/>
    <property type="project" value="InterPro"/>
</dbReference>
<dbReference type="EMBL" id="CAIJEN010000017">
    <property type="protein sequence ID" value="CAD0096653.1"/>
    <property type="molecule type" value="Genomic_DNA"/>
</dbReference>
<dbReference type="InterPro" id="IPR053187">
    <property type="entry name" value="Notoamide_regulator"/>
</dbReference>
<comment type="caution">
    <text evidence="5">The sequence shown here is derived from an EMBL/GenBank/DDBJ whole genome shotgun (WGS) entry which is preliminary data.</text>
</comment>
<dbReference type="Gene3D" id="4.10.240.10">
    <property type="entry name" value="Zn(2)-C6 fungal-type DNA-binding domain"/>
    <property type="match status" value="1"/>
</dbReference>
<dbReference type="InterPro" id="IPR001138">
    <property type="entry name" value="Zn2Cys6_DnaBD"/>
</dbReference>
<dbReference type="InterPro" id="IPR036864">
    <property type="entry name" value="Zn2-C6_fun-type_DNA-bd_sf"/>
</dbReference>
<feature type="compositionally biased region" description="Polar residues" evidence="3">
    <location>
        <begin position="1"/>
        <end position="35"/>
    </location>
</feature>
<feature type="region of interest" description="Disordered" evidence="3">
    <location>
        <begin position="165"/>
        <end position="201"/>
    </location>
</feature>
<sequence>MNGECTPSDSTRSSESAHASNKTVPKPALQQSTDAKVTKPKRTVVHVACACCRRLRIKVRVAFSRPEGLVDSWWQCDGVRPTCQPCARRYEDCVYDVEANTTRSNALKRKNEELAKENTQLRRLYDFLLNRPLVEAEEIFRRIRSTQDPLEVLRHVTTADMLMAQKTAPDTHMQSQDSRPSSSKGKHVSGLRRYDPVHDNQ</sequence>
<evidence type="ECO:0000256" key="2">
    <source>
        <dbReference type="SAM" id="Coils"/>
    </source>
</evidence>
<keyword evidence="2" id="KW-0175">Coiled coil</keyword>
<dbReference type="GO" id="GO:0000981">
    <property type="term" value="F:DNA-binding transcription factor activity, RNA polymerase II-specific"/>
    <property type="evidence" value="ECO:0007669"/>
    <property type="project" value="InterPro"/>
</dbReference>
<dbReference type="PANTHER" id="PTHR47256:SF1">
    <property type="entry name" value="ZN(II)2CYS6 TRANSCRIPTION FACTOR (EUROFUNG)"/>
    <property type="match status" value="1"/>
</dbReference>
<dbReference type="CDD" id="cd00067">
    <property type="entry name" value="GAL4"/>
    <property type="match status" value="1"/>
</dbReference>
<keyword evidence="6" id="KW-1185">Reference proteome</keyword>
<proteinExistence type="predicted"/>
<dbReference type="PANTHER" id="PTHR47256">
    <property type="entry name" value="ZN(II)2CYS6 TRANSCRIPTION FACTOR (EUROFUNG)-RELATED"/>
    <property type="match status" value="1"/>
</dbReference>
<dbReference type="SMART" id="SM00066">
    <property type="entry name" value="GAL4"/>
    <property type="match status" value="1"/>
</dbReference>
<evidence type="ECO:0000313" key="5">
    <source>
        <dbReference type="EMBL" id="CAD0096653.1"/>
    </source>
</evidence>
<name>A0A9N8JXL0_9PEZI</name>
<feature type="domain" description="Zn(2)-C6 fungal-type" evidence="4">
    <location>
        <begin position="43"/>
        <end position="104"/>
    </location>
</feature>
<reference evidence="5" key="1">
    <citation type="submission" date="2020-06" db="EMBL/GenBank/DDBJ databases">
        <authorList>
            <person name="Onetto C."/>
        </authorList>
    </citation>
    <scope>NUCLEOTIDE SEQUENCE</scope>
</reference>
<accession>A0A9N8JXL0</accession>
<keyword evidence="1" id="KW-0539">Nucleus</keyword>
<dbReference type="Proteomes" id="UP000716446">
    <property type="component" value="Unassembled WGS sequence"/>
</dbReference>
<evidence type="ECO:0000313" key="6">
    <source>
        <dbReference type="Proteomes" id="UP000716446"/>
    </source>
</evidence>
<protein>
    <recommendedName>
        <fullName evidence="4">Zn(2)-C6 fungal-type domain-containing protein</fullName>
    </recommendedName>
</protein>
<evidence type="ECO:0000259" key="4">
    <source>
        <dbReference type="SMART" id="SM00066"/>
    </source>
</evidence>
<evidence type="ECO:0000256" key="1">
    <source>
        <dbReference type="ARBA" id="ARBA00023242"/>
    </source>
</evidence>
<organism evidence="5 6">
    <name type="scientific">Aureobasidium vineae</name>
    <dbReference type="NCBI Taxonomy" id="2773715"/>
    <lineage>
        <taxon>Eukaryota</taxon>
        <taxon>Fungi</taxon>
        <taxon>Dikarya</taxon>
        <taxon>Ascomycota</taxon>
        <taxon>Pezizomycotina</taxon>
        <taxon>Dothideomycetes</taxon>
        <taxon>Dothideomycetidae</taxon>
        <taxon>Dothideales</taxon>
        <taxon>Saccotheciaceae</taxon>
        <taxon>Aureobasidium</taxon>
    </lineage>
</organism>
<dbReference type="AlphaFoldDB" id="A0A9N8JXL0"/>
<feature type="compositionally biased region" description="Polar residues" evidence="3">
    <location>
        <begin position="172"/>
        <end position="183"/>
    </location>
</feature>
<evidence type="ECO:0000256" key="3">
    <source>
        <dbReference type="SAM" id="MobiDB-lite"/>
    </source>
</evidence>